<evidence type="ECO:0000313" key="1">
    <source>
        <dbReference type="EMBL" id="VDD97584.1"/>
    </source>
</evidence>
<dbReference type="EMBL" id="UXUI01014196">
    <property type="protein sequence ID" value="VDD97584.1"/>
    <property type="molecule type" value="Genomic_DNA"/>
</dbReference>
<dbReference type="WBParaSite" id="EVEC_0001318101-mRNA-1">
    <property type="protein sequence ID" value="EVEC_0001318101-mRNA-1"/>
    <property type="gene ID" value="EVEC_0001318101"/>
</dbReference>
<proteinExistence type="predicted"/>
<protein>
    <submittedName>
        <fullName evidence="3">ANK_REP_REGION domain-containing protein</fullName>
    </submittedName>
</protein>
<dbReference type="AlphaFoldDB" id="A0A0N4VQ89"/>
<name>A0A0N4VQ89_ENTVE</name>
<dbReference type="Proteomes" id="UP000274131">
    <property type="component" value="Unassembled WGS sequence"/>
</dbReference>
<organism evidence="3">
    <name type="scientific">Enterobius vermicularis</name>
    <name type="common">Human pinworm</name>
    <dbReference type="NCBI Taxonomy" id="51028"/>
    <lineage>
        <taxon>Eukaryota</taxon>
        <taxon>Metazoa</taxon>
        <taxon>Ecdysozoa</taxon>
        <taxon>Nematoda</taxon>
        <taxon>Chromadorea</taxon>
        <taxon>Rhabditida</taxon>
        <taxon>Spirurina</taxon>
        <taxon>Oxyuridomorpha</taxon>
        <taxon>Oxyuroidea</taxon>
        <taxon>Oxyuridae</taxon>
        <taxon>Enterobius</taxon>
    </lineage>
</organism>
<evidence type="ECO:0000313" key="3">
    <source>
        <dbReference type="WBParaSite" id="EVEC_0001318101-mRNA-1"/>
    </source>
</evidence>
<gene>
    <name evidence="1" type="ORF">EVEC_LOCUS12335</name>
</gene>
<accession>A0A0N4VQ89</accession>
<sequence>MLEDLEKSGTIAVEEKKDQQRVEVRRSFWSPFRFGKIGKPLFSSCKFIPIADPNLVSLGMKKYNSAPCLHHEFAEGTPLDQDHHSFRGDLAVEWNKKTCFGYASTVYLQSAIGKAEALWSDWILDTDSELSLMFFAILNCLANLFVSGLQLMLSCQQGLKSTTDDVIEEIWELNGEAGRSLLGVLLTSSACITLDKCRDEPQWRGVLLTFLAIRNERRDLLQRLVKCGCNATYLPHCIDYVEFTGFVVILLHNEAASVEALKFLLCNGM</sequence>
<evidence type="ECO:0000313" key="2">
    <source>
        <dbReference type="Proteomes" id="UP000274131"/>
    </source>
</evidence>
<reference evidence="3" key="1">
    <citation type="submission" date="2017-02" db="UniProtKB">
        <authorList>
            <consortium name="WormBaseParasite"/>
        </authorList>
    </citation>
    <scope>IDENTIFICATION</scope>
</reference>
<keyword evidence="2" id="KW-1185">Reference proteome</keyword>
<reference evidence="1 2" key="2">
    <citation type="submission" date="2018-10" db="EMBL/GenBank/DDBJ databases">
        <authorList>
            <consortium name="Pathogen Informatics"/>
        </authorList>
    </citation>
    <scope>NUCLEOTIDE SEQUENCE [LARGE SCALE GENOMIC DNA]</scope>
</reference>